<protein>
    <submittedName>
        <fullName evidence="1">Uncharacterized protein</fullName>
    </submittedName>
</protein>
<evidence type="ECO:0000313" key="1">
    <source>
        <dbReference type="EMBL" id="OJJ07542.1"/>
    </source>
</evidence>
<dbReference type="OrthoDB" id="10406550at2759"/>
<dbReference type="EMBL" id="KV878137">
    <property type="protein sequence ID" value="OJJ07542.1"/>
    <property type="molecule type" value="Genomic_DNA"/>
</dbReference>
<gene>
    <name evidence="1" type="ORF">ASPVEDRAFT_33756</name>
</gene>
<sequence>MAIITFQTFPLISACHISLLVRILALIIQFHGFPLISSCLCIPETIISGLSEIFEGDIPPFLKSLHRGLAFVPIIIALLDNPRDDGIECRLIDDVLTKYHFHRLVRLNRRLDHFRTPCNDRDVIHAFVRVWECAVQITCTASLYNACSYMALHRNTDDTSQLPDPEPLNIYRQRIIECLQNTDRLCEVVDRYREAVDHYKTPVGKRSDSGDKQYCNEFDFQVKAFIEHVEGLRDRLSKMRVWKRTWCRPLVEDFNQGLNRFYVDTTMN</sequence>
<accession>A0A1L9Q1H8</accession>
<dbReference type="AlphaFoldDB" id="A0A1L9Q1H8"/>
<dbReference type="GeneID" id="63726288"/>
<dbReference type="Proteomes" id="UP000184073">
    <property type="component" value="Unassembled WGS sequence"/>
</dbReference>
<dbReference type="VEuPathDB" id="FungiDB:ASPVEDRAFT_33756"/>
<keyword evidence="2" id="KW-1185">Reference proteome</keyword>
<reference evidence="2" key="1">
    <citation type="journal article" date="2017" name="Genome Biol.">
        <title>Comparative genomics reveals high biological diversity and specific adaptations in the industrially and medically important fungal genus Aspergillus.</title>
        <authorList>
            <person name="de Vries R.P."/>
            <person name="Riley R."/>
            <person name="Wiebenga A."/>
            <person name="Aguilar-Osorio G."/>
            <person name="Amillis S."/>
            <person name="Uchima C.A."/>
            <person name="Anderluh G."/>
            <person name="Asadollahi M."/>
            <person name="Askin M."/>
            <person name="Barry K."/>
            <person name="Battaglia E."/>
            <person name="Bayram O."/>
            <person name="Benocci T."/>
            <person name="Braus-Stromeyer S.A."/>
            <person name="Caldana C."/>
            <person name="Canovas D."/>
            <person name="Cerqueira G.C."/>
            <person name="Chen F."/>
            <person name="Chen W."/>
            <person name="Choi C."/>
            <person name="Clum A."/>
            <person name="Dos Santos R.A."/>
            <person name="Damasio A.R."/>
            <person name="Diallinas G."/>
            <person name="Emri T."/>
            <person name="Fekete E."/>
            <person name="Flipphi M."/>
            <person name="Freyberg S."/>
            <person name="Gallo A."/>
            <person name="Gournas C."/>
            <person name="Habgood R."/>
            <person name="Hainaut M."/>
            <person name="Harispe M.L."/>
            <person name="Henrissat B."/>
            <person name="Hilden K.S."/>
            <person name="Hope R."/>
            <person name="Hossain A."/>
            <person name="Karabika E."/>
            <person name="Karaffa L."/>
            <person name="Karanyi Z."/>
            <person name="Krasevec N."/>
            <person name="Kuo A."/>
            <person name="Kusch H."/>
            <person name="LaButti K."/>
            <person name="Lagendijk E.L."/>
            <person name="Lapidus A."/>
            <person name="Levasseur A."/>
            <person name="Lindquist E."/>
            <person name="Lipzen A."/>
            <person name="Logrieco A.F."/>
            <person name="MacCabe A."/>
            <person name="Maekelae M.R."/>
            <person name="Malavazi I."/>
            <person name="Melin P."/>
            <person name="Meyer V."/>
            <person name="Mielnichuk N."/>
            <person name="Miskei M."/>
            <person name="Molnar A.P."/>
            <person name="Mule G."/>
            <person name="Ngan C.Y."/>
            <person name="Orejas M."/>
            <person name="Orosz E."/>
            <person name="Ouedraogo J.P."/>
            <person name="Overkamp K.M."/>
            <person name="Park H.-S."/>
            <person name="Perrone G."/>
            <person name="Piumi F."/>
            <person name="Punt P.J."/>
            <person name="Ram A.F."/>
            <person name="Ramon A."/>
            <person name="Rauscher S."/>
            <person name="Record E."/>
            <person name="Riano-Pachon D.M."/>
            <person name="Robert V."/>
            <person name="Roehrig J."/>
            <person name="Ruller R."/>
            <person name="Salamov A."/>
            <person name="Salih N.S."/>
            <person name="Samson R.A."/>
            <person name="Sandor E."/>
            <person name="Sanguinetti M."/>
            <person name="Schuetze T."/>
            <person name="Sepcic K."/>
            <person name="Shelest E."/>
            <person name="Sherlock G."/>
            <person name="Sophianopoulou V."/>
            <person name="Squina F.M."/>
            <person name="Sun H."/>
            <person name="Susca A."/>
            <person name="Todd R.B."/>
            <person name="Tsang A."/>
            <person name="Unkles S.E."/>
            <person name="van de Wiele N."/>
            <person name="van Rossen-Uffink D."/>
            <person name="Oliveira J.V."/>
            <person name="Vesth T.C."/>
            <person name="Visser J."/>
            <person name="Yu J.-H."/>
            <person name="Zhou M."/>
            <person name="Andersen M.R."/>
            <person name="Archer D.B."/>
            <person name="Baker S.E."/>
            <person name="Benoit I."/>
            <person name="Brakhage A.A."/>
            <person name="Braus G.H."/>
            <person name="Fischer R."/>
            <person name="Frisvad J.C."/>
            <person name="Goldman G.H."/>
            <person name="Houbraken J."/>
            <person name="Oakley B."/>
            <person name="Pocsi I."/>
            <person name="Scazzocchio C."/>
            <person name="Seiboth B."/>
            <person name="vanKuyk P.A."/>
            <person name="Wortman J."/>
            <person name="Dyer P.S."/>
            <person name="Grigoriev I.V."/>
        </authorList>
    </citation>
    <scope>NUCLEOTIDE SEQUENCE [LARGE SCALE GENOMIC DNA]</scope>
    <source>
        <strain evidence="2">CBS 583.65</strain>
    </source>
</reference>
<evidence type="ECO:0000313" key="2">
    <source>
        <dbReference type="Proteomes" id="UP000184073"/>
    </source>
</evidence>
<dbReference type="RefSeq" id="XP_040673304.1">
    <property type="nucleotide sequence ID" value="XM_040810777.1"/>
</dbReference>
<name>A0A1L9Q1H8_ASPVE</name>
<proteinExistence type="predicted"/>
<organism evidence="1 2">
    <name type="scientific">Aspergillus versicolor CBS 583.65</name>
    <dbReference type="NCBI Taxonomy" id="1036611"/>
    <lineage>
        <taxon>Eukaryota</taxon>
        <taxon>Fungi</taxon>
        <taxon>Dikarya</taxon>
        <taxon>Ascomycota</taxon>
        <taxon>Pezizomycotina</taxon>
        <taxon>Eurotiomycetes</taxon>
        <taxon>Eurotiomycetidae</taxon>
        <taxon>Eurotiales</taxon>
        <taxon>Aspergillaceae</taxon>
        <taxon>Aspergillus</taxon>
        <taxon>Aspergillus subgen. Nidulantes</taxon>
    </lineage>
</organism>